<reference evidence="2" key="1">
    <citation type="submission" date="2023-01" db="EMBL/GenBank/DDBJ databases">
        <title>Genome assembly of the deep-sea coral Lophelia pertusa.</title>
        <authorList>
            <person name="Herrera S."/>
            <person name="Cordes E."/>
        </authorList>
    </citation>
    <scope>NUCLEOTIDE SEQUENCE</scope>
    <source>
        <strain evidence="2">USNM1676648</strain>
        <tissue evidence="2">Polyp</tissue>
    </source>
</reference>
<dbReference type="AlphaFoldDB" id="A0A9W9ZG45"/>
<dbReference type="Proteomes" id="UP001163046">
    <property type="component" value="Unassembled WGS sequence"/>
</dbReference>
<evidence type="ECO:0000313" key="2">
    <source>
        <dbReference type="EMBL" id="KAJ7379434.1"/>
    </source>
</evidence>
<feature type="coiled-coil region" evidence="1">
    <location>
        <begin position="31"/>
        <end position="62"/>
    </location>
</feature>
<gene>
    <name evidence="2" type="ORF">OS493_016673</name>
</gene>
<organism evidence="2 3">
    <name type="scientific">Desmophyllum pertusum</name>
    <dbReference type="NCBI Taxonomy" id="174260"/>
    <lineage>
        <taxon>Eukaryota</taxon>
        <taxon>Metazoa</taxon>
        <taxon>Cnidaria</taxon>
        <taxon>Anthozoa</taxon>
        <taxon>Hexacorallia</taxon>
        <taxon>Scleractinia</taxon>
        <taxon>Caryophylliina</taxon>
        <taxon>Caryophylliidae</taxon>
        <taxon>Desmophyllum</taxon>
    </lineage>
</organism>
<proteinExistence type="predicted"/>
<protein>
    <submittedName>
        <fullName evidence="2">Uncharacterized protein</fullName>
    </submittedName>
</protein>
<evidence type="ECO:0000256" key="1">
    <source>
        <dbReference type="SAM" id="Coils"/>
    </source>
</evidence>
<evidence type="ECO:0000313" key="3">
    <source>
        <dbReference type="Proteomes" id="UP001163046"/>
    </source>
</evidence>
<name>A0A9W9ZG45_9CNID</name>
<keyword evidence="1" id="KW-0175">Coiled coil</keyword>
<accession>A0A9W9ZG45</accession>
<sequence length="281" mass="32277">MERHTAKSSAESFYIPFSLDSSEARRICTLNAREEKRLEKVRKNLEKQRIAETKRLLKAQKDITNHLFASRKVVSLHSAGKVNVLHRMNPAWTGTSQELLSSLRSGHLDPQCLIPEKSNSESKGKYSQKVGIDYSNMASVSYSVLPHMRRIMASEENFIQRCRSWSSRARPNLRFLGNKVSDEKVITKHSNSPAQRSFIHENSTDAVVSETKERSLSEVLPPVILPPLHSQKEKTLKGKRHVAFQMKNEELWDGLEDCRYIRTYIKTDKSLTSVTNTEKYF</sequence>
<keyword evidence="3" id="KW-1185">Reference proteome</keyword>
<dbReference type="EMBL" id="MU826358">
    <property type="protein sequence ID" value="KAJ7379434.1"/>
    <property type="molecule type" value="Genomic_DNA"/>
</dbReference>
<comment type="caution">
    <text evidence="2">The sequence shown here is derived from an EMBL/GenBank/DDBJ whole genome shotgun (WGS) entry which is preliminary data.</text>
</comment>